<protein>
    <submittedName>
        <fullName evidence="1">Epoxidase LasC</fullName>
        <ecNumber evidence="1">1.14.13.-</ecNumber>
    </submittedName>
</protein>
<dbReference type="GO" id="GO:0016491">
    <property type="term" value="F:oxidoreductase activity"/>
    <property type="evidence" value="ECO:0007669"/>
    <property type="project" value="UniProtKB-KW"/>
</dbReference>
<reference evidence="1 2" key="1">
    <citation type="submission" date="2021-03" db="EMBL/GenBank/DDBJ databases">
        <title>Complete genome sequence of Streptomyces cyanogenus S136, producer of anticancer angucycline landomycin A.</title>
        <authorList>
            <person name="Hrab P."/>
            <person name="Ruckert C."/>
            <person name="Busche T."/>
            <person name="Ostash I."/>
            <person name="Kalinowski J."/>
            <person name="Fedorenko V."/>
            <person name="Yushchuk O."/>
            <person name="Ostash B."/>
        </authorList>
    </citation>
    <scope>NUCLEOTIDE SEQUENCE [LARGE SCALE GENOMIC DNA]</scope>
    <source>
        <strain evidence="1 2">S136</strain>
    </source>
</reference>
<keyword evidence="2" id="KW-1185">Reference proteome</keyword>
<dbReference type="EMBL" id="CP071839">
    <property type="protein sequence ID" value="QTD98350.1"/>
    <property type="molecule type" value="Genomic_DNA"/>
</dbReference>
<dbReference type="Proteomes" id="UP000663908">
    <property type="component" value="Chromosome"/>
</dbReference>
<proteinExistence type="predicted"/>
<organism evidence="1 2">
    <name type="scientific">Streptomyces cyanogenus</name>
    <dbReference type="NCBI Taxonomy" id="80860"/>
    <lineage>
        <taxon>Bacteria</taxon>
        <taxon>Bacillati</taxon>
        <taxon>Actinomycetota</taxon>
        <taxon>Actinomycetes</taxon>
        <taxon>Kitasatosporales</taxon>
        <taxon>Streptomycetaceae</taxon>
        <taxon>Streptomyces</taxon>
    </lineage>
</organism>
<dbReference type="RefSeq" id="WP_208032088.1">
    <property type="nucleotide sequence ID" value="NZ_CP071839.1"/>
</dbReference>
<keyword evidence="1" id="KW-0560">Oxidoreductase</keyword>
<evidence type="ECO:0000313" key="1">
    <source>
        <dbReference type="EMBL" id="QTD98350.1"/>
    </source>
</evidence>
<sequence length="464" mass="48711">MSEHRPTAVVLGGSLAGLLAARALADGGARVTVVERDALPDAPVPRKGLPQARHVHQLWSGGARALEELVPGAIGRLRAAGVSRVPMTTDMVALSPYGWYRRWAESAFMLPASRDLLDWVVRRLVLADGRIELVEGAEATGLTGTCGAVTGVRIRAHDGTERALTAGLVVDATGRGSRAPHWLAGLGLPAAERRDVDSGLVYASRLYRAPEAARAGFPIVNIEPDPRGAGSGRGGVLMPVEDGKWIVTLFGGRGDEPPAGAGEFERYARQELRHPLIGELLGGGAEPLGEVAVTRSTANRRHFFERMAVWPENFVVLGDAVCALNPVYGHGMAVAARSASALRDVVRRRGLGSRGLAREAQKAVGRTVRAAWDLAVGADVFYPGATGQGPTVRDRVLAAYVGRLLRTATGNGRIARRVTDVTALERGAEALLAPSVVVAAVAGPLKPALAAPPLTVSERRAAGL</sequence>
<dbReference type="SUPFAM" id="SSF51905">
    <property type="entry name" value="FAD/NAD(P)-binding domain"/>
    <property type="match status" value="1"/>
</dbReference>
<evidence type="ECO:0000313" key="2">
    <source>
        <dbReference type="Proteomes" id="UP000663908"/>
    </source>
</evidence>
<gene>
    <name evidence="1" type="ORF">S1361_13390</name>
</gene>
<dbReference type="PANTHER" id="PTHR43422:SF3">
    <property type="entry name" value="THIAMINE THIAZOLE SYNTHASE"/>
    <property type="match status" value="1"/>
</dbReference>
<dbReference type="EC" id="1.14.13.-" evidence="1"/>
<accession>A0ABX7TNP3</accession>
<dbReference type="PANTHER" id="PTHR43422">
    <property type="entry name" value="THIAMINE THIAZOLE SYNTHASE"/>
    <property type="match status" value="1"/>
</dbReference>
<name>A0ABX7TNP3_STRCY</name>
<dbReference type="InterPro" id="IPR036188">
    <property type="entry name" value="FAD/NAD-bd_sf"/>
</dbReference>
<dbReference type="Gene3D" id="3.50.50.60">
    <property type="entry name" value="FAD/NAD(P)-binding domain"/>
    <property type="match status" value="1"/>
</dbReference>